<evidence type="ECO:0000259" key="6">
    <source>
        <dbReference type="Pfam" id="PF08244"/>
    </source>
</evidence>
<dbReference type="GeneID" id="70288846"/>
<keyword evidence="3 4" id="KW-0326">Glycosidase</keyword>
<dbReference type="AlphaFoldDB" id="A0A9P8CMW4"/>
<name>A0A9P8CMW4_9HYPO</name>
<dbReference type="Gene3D" id="2.115.10.20">
    <property type="entry name" value="Glycosyl hydrolase domain, family 43"/>
    <property type="match status" value="1"/>
</dbReference>
<evidence type="ECO:0000313" key="7">
    <source>
        <dbReference type="EMBL" id="KAG9253139.1"/>
    </source>
</evidence>
<evidence type="ECO:0000256" key="4">
    <source>
        <dbReference type="RuleBase" id="RU362110"/>
    </source>
</evidence>
<dbReference type="InterPro" id="IPR013189">
    <property type="entry name" value="Glyco_hydro_32_C"/>
</dbReference>
<dbReference type="Gene3D" id="2.60.120.560">
    <property type="entry name" value="Exo-inulinase, domain 1"/>
    <property type="match status" value="1"/>
</dbReference>
<dbReference type="OrthoDB" id="202537at2759"/>
<keyword evidence="2 4" id="KW-0378">Hydrolase</keyword>
<proteinExistence type="inferred from homology"/>
<dbReference type="InterPro" id="IPR013148">
    <property type="entry name" value="Glyco_hydro_32_N"/>
</dbReference>
<feature type="domain" description="Glycosyl hydrolase family 32 C-terminal" evidence="6">
    <location>
        <begin position="388"/>
        <end position="551"/>
    </location>
</feature>
<gene>
    <name evidence="7" type="ORF">F5Z01DRAFT_175491</name>
</gene>
<organism evidence="7 8">
    <name type="scientific">Emericellopsis atlantica</name>
    <dbReference type="NCBI Taxonomy" id="2614577"/>
    <lineage>
        <taxon>Eukaryota</taxon>
        <taxon>Fungi</taxon>
        <taxon>Dikarya</taxon>
        <taxon>Ascomycota</taxon>
        <taxon>Pezizomycotina</taxon>
        <taxon>Sordariomycetes</taxon>
        <taxon>Hypocreomycetidae</taxon>
        <taxon>Hypocreales</taxon>
        <taxon>Bionectriaceae</taxon>
        <taxon>Emericellopsis</taxon>
    </lineage>
</organism>
<sequence>MGSLDPLPQWHHEPVFHLKAPRGWINDPCAPGYDPATGTYHLFYQWNPNSCEWGDITWGHFTSTDGLRWRQNGKRPAIEPDMPYDDKGIFTGCFWPTGPRGEKDQLTVVYTSIVQLPIHWSIPYSRDCAGLAIATSRDGGQTWRKSPLNPILKGEPEGLTVTGFRDPFFAEWPALDRMRGERCLYGVVSGGIVDQGPNAFVYAVSPDDLTTWSYLGPLSEVFVGAQRPNKWTGDLGVNWECVNVVTLDTQDFLLMGTEGGQKRGQPSEHEAYAMWMAGSLEQTADGPRMQHDYNGLLDHGSFYAANSYLDPTTGERVVWGWIKEEELTLARREAKGWTGCLALPREVFLLKVPNVVGTLKTPLDEIESLRITPEGVETLGIRPLKSLASLRRTQPKTIRNIPGVLGRTRLPTPSSGSWELEAIVNVHQRHQRVGFYLNHDEDYHHRTSVYFSPQDEEIVVEREASNSEDDIVRNNVSGGFTLFVTEKDGVASTEKLHLRIFRDGDVLEIFANDRFALSTMVYANESDCTNLSCFVEGGDADIVFESIAIWEDLDRVQF</sequence>
<accession>A0A9P8CMW4</accession>
<keyword evidence="8" id="KW-1185">Reference proteome</keyword>
<dbReference type="InterPro" id="IPR013320">
    <property type="entry name" value="ConA-like_dom_sf"/>
</dbReference>
<reference evidence="7" key="1">
    <citation type="journal article" date="2021" name="IMA Fungus">
        <title>Genomic characterization of three marine fungi, including Emericellopsis atlantica sp. nov. with signatures of a generalist lifestyle and marine biomass degradation.</title>
        <authorList>
            <person name="Hagestad O.C."/>
            <person name="Hou L."/>
            <person name="Andersen J.H."/>
            <person name="Hansen E.H."/>
            <person name="Altermark B."/>
            <person name="Li C."/>
            <person name="Kuhnert E."/>
            <person name="Cox R.J."/>
            <person name="Crous P.W."/>
            <person name="Spatafora J.W."/>
            <person name="Lail K."/>
            <person name="Amirebrahimi M."/>
            <person name="Lipzen A."/>
            <person name="Pangilinan J."/>
            <person name="Andreopoulos W."/>
            <person name="Hayes R.D."/>
            <person name="Ng V."/>
            <person name="Grigoriev I.V."/>
            <person name="Jackson S.A."/>
            <person name="Sutton T.D.S."/>
            <person name="Dobson A.D.W."/>
            <person name="Rama T."/>
        </authorList>
    </citation>
    <scope>NUCLEOTIDE SEQUENCE</scope>
    <source>
        <strain evidence="7">TS7</strain>
    </source>
</reference>
<dbReference type="InterPro" id="IPR023296">
    <property type="entry name" value="Glyco_hydro_beta-prop_sf"/>
</dbReference>
<dbReference type="SUPFAM" id="SSF49899">
    <property type="entry name" value="Concanavalin A-like lectins/glucanases"/>
    <property type="match status" value="1"/>
</dbReference>
<dbReference type="Pfam" id="PF00251">
    <property type="entry name" value="Glyco_hydro_32N"/>
    <property type="match status" value="1"/>
</dbReference>
<evidence type="ECO:0000256" key="2">
    <source>
        <dbReference type="ARBA" id="ARBA00022801"/>
    </source>
</evidence>
<dbReference type="SUPFAM" id="SSF75005">
    <property type="entry name" value="Arabinanase/levansucrase/invertase"/>
    <property type="match status" value="1"/>
</dbReference>
<dbReference type="EMBL" id="MU251259">
    <property type="protein sequence ID" value="KAG9253139.1"/>
    <property type="molecule type" value="Genomic_DNA"/>
</dbReference>
<dbReference type="GO" id="GO:0004575">
    <property type="term" value="F:sucrose alpha-glucosidase activity"/>
    <property type="evidence" value="ECO:0007669"/>
    <property type="project" value="TreeGrafter"/>
</dbReference>
<dbReference type="CDD" id="cd18621">
    <property type="entry name" value="GH32_XdINV-like"/>
    <property type="match status" value="1"/>
</dbReference>
<evidence type="ECO:0000313" key="8">
    <source>
        <dbReference type="Proteomes" id="UP000887229"/>
    </source>
</evidence>
<comment type="similarity">
    <text evidence="1 4">Belongs to the glycosyl hydrolase 32 family.</text>
</comment>
<dbReference type="Pfam" id="PF08244">
    <property type="entry name" value="Glyco_hydro_32C"/>
    <property type="match status" value="1"/>
</dbReference>
<dbReference type="RefSeq" id="XP_046117063.1">
    <property type="nucleotide sequence ID" value="XM_046257943.1"/>
</dbReference>
<comment type="caution">
    <text evidence="7">The sequence shown here is derived from an EMBL/GenBank/DDBJ whole genome shotgun (WGS) entry which is preliminary data.</text>
</comment>
<dbReference type="Proteomes" id="UP000887229">
    <property type="component" value="Unassembled WGS sequence"/>
</dbReference>
<evidence type="ECO:0000256" key="3">
    <source>
        <dbReference type="ARBA" id="ARBA00023295"/>
    </source>
</evidence>
<dbReference type="GO" id="GO:0005987">
    <property type="term" value="P:sucrose catabolic process"/>
    <property type="evidence" value="ECO:0007669"/>
    <property type="project" value="TreeGrafter"/>
</dbReference>
<evidence type="ECO:0000256" key="1">
    <source>
        <dbReference type="ARBA" id="ARBA00009902"/>
    </source>
</evidence>
<dbReference type="PANTHER" id="PTHR42800:SF3">
    <property type="entry name" value="GLYCOSYL HYDROLASE FAMILY 32 N-TERMINAL DOMAIN-CONTAINING PROTEIN"/>
    <property type="match status" value="1"/>
</dbReference>
<dbReference type="GO" id="GO:0005737">
    <property type="term" value="C:cytoplasm"/>
    <property type="evidence" value="ECO:0007669"/>
    <property type="project" value="TreeGrafter"/>
</dbReference>
<protein>
    <submittedName>
        <fullName evidence="7">Glycosyl hydrolase</fullName>
    </submittedName>
</protein>
<dbReference type="InterPro" id="IPR001362">
    <property type="entry name" value="Glyco_hydro_32"/>
</dbReference>
<dbReference type="PANTHER" id="PTHR42800">
    <property type="entry name" value="EXOINULINASE INUD (AFU_ORTHOLOGUE AFUA_5G00480)"/>
    <property type="match status" value="1"/>
</dbReference>
<evidence type="ECO:0000259" key="5">
    <source>
        <dbReference type="Pfam" id="PF00251"/>
    </source>
</evidence>
<feature type="domain" description="Glycosyl hydrolase family 32 N-terminal" evidence="5">
    <location>
        <begin position="17"/>
        <end position="349"/>
    </location>
</feature>
<dbReference type="SMART" id="SM00640">
    <property type="entry name" value="Glyco_32"/>
    <property type="match status" value="1"/>
</dbReference>